<keyword evidence="10" id="KW-0449">Lipoprotein</keyword>
<dbReference type="CDD" id="cd13704">
    <property type="entry name" value="PBP2_HisK"/>
    <property type="match status" value="1"/>
</dbReference>
<dbReference type="InterPro" id="IPR036890">
    <property type="entry name" value="HATPase_C_sf"/>
</dbReference>
<keyword evidence="6" id="KW-0418">Kinase</keyword>
<dbReference type="SUPFAM" id="SSF55874">
    <property type="entry name" value="ATPase domain of HSP90 chaperone/DNA topoisomerase II/histidine kinase"/>
    <property type="match status" value="1"/>
</dbReference>
<evidence type="ECO:0000256" key="9">
    <source>
        <dbReference type="ARBA" id="ARBA00023139"/>
    </source>
</evidence>
<dbReference type="PANTHER" id="PTHR43065:SF10">
    <property type="entry name" value="PEROXIDE STRESS-ACTIVATED HISTIDINE KINASE MAK3"/>
    <property type="match status" value="1"/>
</dbReference>
<gene>
    <name evidence="14" type="ORF">F7731_14725</name>
</gene>
<dbReference type="GO" id="GO:0005524">
    <property type="term" value="F:ATP binding"/>
    <property type="evidence" value="ECO:0007669"/>
    <property type="project" value="UniProtKB-KW"/>
</dbReference>
<dbReference type="CDD" id="cd00082">
    <property type="entry name" value="HisKA"/>
    <property type="match status" value="1"/>
</dbReference>
<name>A0A6L3V3D2_9BACI</name>
<evidence type="ECO:0000256" key="6">
    <source>
        <dbReference type="ARBA" id="ARBA00022777"/>
    </source>
</evidence>
<proteinExistence type="predicted"/>
<comment type="caution">
    <text evidence="14">The sequence shown here is derived from an EMBL/GenBank/DDBJ whole genome shotgun (WGS) entry which is preliminary data.</text>
</comment>
<evidence type="ECO:0000256" key="4">
    <source>
        <dbReference type="ARBA" id="ARBA00022679"/>
    </source>
</evidence>
<dbReference type="SUPFAM" id="SSF53850">
    <property type="entry name" value="Periplasmic binding protein-like II"/>
    <property type="match status" value="1"/>
</dbReference>
<keyword evidence="7" id="KW-0067">ATP-binding</keyword>
<dbReference type="EMBL" id="WBOS01000006">
    <property type="protein sequence ID" value="KAB2334466.1"/>
    <property type="molecule type" value="Genomic_DNA"/>
</dbReference>
<dbReference type="Pfam" id="PF00512">
    <property type="entry name" value="HisKA"/>
    <property type="match status" value="1"/>
</dbReference>
<keyword evidence="4" id="KW-0808">Transferase</keyword>
<dbReference type="Pfam" id="PF02518">
    <property type="entry name" value="HATPase_c"/>
    <property type="match status" value="1"/>
</dbReference>
<evidence type="ECO:0000256" key="12">
    <source>
        <dbReference type="SAM" id="Phobius"/>
    </source>
</evidence>
<dbReference type="Gene3D" id="3.40.190.10">
    <property type="entry name" value="Periplasmic binding protein-like II"/>
    <property type="match status" value="2"/>
</dbReference>
<keyword evidence="12" id="KW-0812">Transmembrane</keyword>
<feature type="coiled-coil region" evidence="11">
    <location>
        <begin position="268"/>
        <end position="295"/>
    </location>
</feature>
<dbReference type="Gene3D" id="3.30.450.20">
    <property type="entry name" value="PAS domain"/>
    <property type="match status" value="1"/>
</dbReference>
<keyword evidence="11" id="KW-0175">Coiled coil</keyword>
<dbReference type="SUPFAM" id="SSF47384">
    <property type="entry name" value="Homodimeric domain of signal transducing histidine kinase"/>
    <property type="match status" value="1"/>
</dbReference>
<dbReference type="Pfam" id="PF13188">
    <property type="entry name" value="PAS_8"/>
    <property type="match status" value="1"/>
</dbReference>
<accession>A0A6L3V3D2</accession>
<evidence type="ECO:0000256" key="5">
    <source>
        <dbReference type="ARBA" id="ARBA00022741"/>
    </source>
</evidence>
<dbReference type="InterPro" id="IPR001638">
    <property type="entry name" value="Solute-binding_3/MltF_N"/>
</dbReference>
<dbReference type="RefSeq" id="WP_151535540.1">
    <property type="nucleotide sequence ID" value="NZ_WBOS01000006.1"/>
</dbReference>
<evidence type="ECO:0000256" key="1">
    <source>
        <dbReference type="ARBA" id="ARBA00000085"/>
    </source>
</evidence>
<dbReference type="PRINTS" id="PR00344">
    <property type="entry name" value="BCTRLSENSOR"/>
</dbReference>
<keyword evidence="12" id="KW-0472">Membrane</keyword>
<dbReference type="InterPro" id="IPR036097">
    <property type="entry name" value="HisK_dim/P_sf"/>
</dbReference>
<dbReference type="InterPro" id="IPR005467">
    <property type="entry name" value="His_kinase_dom"/>
</dbReference>
<dbReference type="GO" id="GO:0000155">
    <property type="term" value="F:phosphorelay sensor kinase activity"/>
    <property type="evidence" value="ECO:0007669"/>
    <property type="project" value="InterPro"/>
</dbReference>
<feature type="transmembrane region" description="Helical" evidence="12">
    <location>
        <begin position="246"/>
        <end position="267"/>
    </location>
</feature>
<dbReference type="CDD" id="cd00130">
    <property type="entry name" value="PAS"/>
    <property type="match status" value="1"/>
</dbReference>
<dbReference type="PANTHER" id="PTHR43065">
    <property type="entry name" value="SENSOR HISTIDINE KINASE"/>
    <property type="match status" value="1"/>
</dbReference>
<keyword evidence="9" id="KW-0564">Palmitate</keyword>
<evidence type="ECO:0000256" key="3">
    <source>
        <dbReference type="ARBA" id="ARBA00022553"/>
    </source>
</evidence>
<dbReference type="SMART" id="SM00388">
    <property type="entry name" value="HisKA"/>
    <property type="match status" value="1"/>
</dbReference>
<dbReference type="InterPro" id="IPR000014">
    <property type="entry name" value="PAS"/>
</dbReference>
<dbReference type="OrthoDB" id="9784397at2"/>
<evidence type="ECO:0000259" key="13">
    <source>
        <dbReference type="PROSITE" id="PS50109"/>
    </source>
</evidence>
<evidence type="ECO:0000256" key="8">
    <source>
        <dbReference type="ARBA" id="ARBA00023012"/>
    </source>
</evidence>
<keyword evidence="8" id="KW-0902">Two-component regulatory system</keyword>
<protein>
    <recommendedName>
        <fullName evidence="2">histidine kinase</fullName>
        <ecNumber evidence="2">2.7.13.3</ecNumber>
    </recommendedName>
</protein>
<dbReference type="InterPro" id="IPR035965">
    <property type="entry name" value="PAS-like_dom_sf"/>
</dbReference>
<dbReference type="InterPro" id="IPR004358">
    <property type="entry name" value="Sig_transdc_His_kin-like_C"/>
</dbReference>
<evidence type="ECO:0000256" key="11">
    <source>
        <dbReference type="SAM" id="Coils"/>
    </source>
</evidence>
<keyword evidence="15" id="KW-1185">Reference proteome</keyword>
<dbReference type="AlphaFoldDB" id="A0A6L3V3D2"/>
<feature type="domain" description="Histidine kinase" evidence="13">
    <location>
        <begin position="434"/>
        <end position="642"/>
    </location>
</feature>
<dbReference type="SUPFAM" id="SSF55785">
    <property type="entry name" value="PYP-like sensor domain (PAS domain)"/>
    <property type="match status" value="1"/>
</dbReference>
<dbReference type="InterPro" id="IPR003594">
    <property type="entry name" value="HATPase_dom"/>
</dbReference>
<sequence length="655" mass="75352">MPLSQRLVFAEDKTYKIAGEWALPPFSYKDQQGSLTGINIELMEKIADENGLTFEYIPMEIHEAEQALNDGEVDAIAGLTYSTEKDKVFDFTQPYFTMSDSLIIPMKSRDKIKSIEDIRDIHIVLQNNPPVLNTILNLRNTNLTLVTNHYSGLLMLLNDRAEVYIGNKFTATFFLKELGQEENYLILDEVINPADYAIAVKEGNEDLLFIINQTITKLKAKGEVSKLIDEWVSPESGAEIARLEHFIFLLFIFLLIGALILIVIYIWNQRLKEAVNIHTKELQLLNEDLQKQRQRTADSHAFKDQILNNIDTGIVTFDIDFKITSCNKRALEILELPDHTKFNLQHSPIFLKLFEHYRFGQGLQQESVEFNRFIEINDNGERKVIYYSLNKMFNSLENQAGYLLSMNDETEKKKLEQKLITQEKLHALGQLVAGVAHEIRNPLTSIKTFIDLIPRKYDQPKFQKVLMEHLPEEVNRLNRIVTDLIDYARPNLPNIQPCTALELTSLLAILQVTMKENQIEFEQYIEPDLVFNIDPQQIRQVLLNLLLNAIHAVEETEAKKINIIMEKEDFEKGRIMIKDTGKGMEQGELNHIYEPFFTTKGRGVGLGLTLSYNLIKENHGDIQVNSIPNRGTTFTVVLPLYQKEEIQNEAKSASY</sequence>
<dbReference type="SMART" id="SM00387">
    <property type="entry name" value="HATPase_c"/>
    <property type="match status" value="1"/>
</dbReference>
<evidence type="ECO:0000256" key="2">
    <source>
        <dbReference type="ARBA" id="ARBA00012438"/>
    </source>
</evidence>
<dbReference type="SMART" id="SM00062">
    <property type="entry name" value="PBPb"/>
    <property type="match status" value="1"/>
</dbReference>
<dbReference type="PROSITE" id="PS50109">
    <property type="entry name" value="HIS_KIN"/>
    <property type="match status" value="1"/>
</dbReference>
<dbReference type="Gene3D" id="1.10.287.130">
    <property type="match status" value="1"/>
</dbReference>
<evidence type="ECO:0000313" key="14">
    <source>
        <dbReference type="EMBL" id="KAB2334466.1"/>
    </source>
</evidence>
<dbReference type="InterPro" id="IPR003661">
    <property type="entry name" value="HisK_dim/P_dom"/>
</dbReference>
<dbReference type="Proteomes" id="UP000481030">
    <property type="component" value="Unassembled WGS sequence"/>
</dbReference>
<evidence type="ECO:0000256" key="7">
    <source>
        <dbReference type="ARBA" id="ARBA00022840"/>
    </source>
</evidence>
<keyword evidence="5" id="KW-0547">Nucleotide-binding</keyword>
<dbReference type="EC" id="2.7.13.3" evidence="2"/>
<keyword evidence="12" id="KW-1133">Transmembrane helix</keyword>
<reference evidence="14 15" key="1">
    <citation type="journal article" date="2016" name="Antonie Van Leeuwenhoek">
        <title>Bacillus depressus sp. nov., isolated from soil of a sunflower field.</title>
        <authorList>
            <person name="Wei X."/>
            <person name="Xin D."/>
            <person name="Xin Y."/>
            <person name="Zhang H."/>
            <person name="Wang T."/>
            <person name="Zhang J."/>
        </authorList>
    </citation>
    <scope>NUCLEOTIDE SEQUENCE [LARGE SCALE GENOMIC DNA]</scope>
    <source>
        <strain evidence="14 15">BZ1</strain>
    </source>
</reference>
<keyword evidence="3" id="KW-0597">Phosphoprotein</keyword>
<evidence type="ECO:0000313" key="15">
    <source>
        <dbReference type="Proteomes" id="UP000481030"/>
    </source>
</evidence>
<dbReference type="Gene3D" id="3.30.565.10">
    <property type="entry name" value="Histidine kinase-like ATPase, C-terminal domain"/>
    <property type="match status" value="1"/>
</dbReference>
<organism evidence="14 15">
    <name type="scientific">Cytobacillus depressus</name>
    <dbReference type="NCBI Taxonomy" id="1602942"/>
    <lineage>
        <taxon>Bacteria</taxon>
        <taxon>Bacillati</taxon>
        <taxon>Bacillota</taxon>
        <taxon>Bacilli</taxon>
        <taxon>Bacillales</taxon>
        <taxon>Bacillaceae</taxon>
        <taxon>Cytobacillus</taxon>
    </lineage>
</organism>
<evidence type="ECO:0000256" key="10">
    <source>
        <dbReference type="ARBA" id="ARBA00023288"/>
    </source>
</evidence>
<dbReference type="Pfam" id="PF00497">
    <property type="entry name" value="SBP_bac_3"/>
    <property type="match status" value="1"/>
</dbReference>
<comment type="catalytic activity">
    <reaction evidence="1">
        <text>ATP + protein L-histidine = ADP + protein N-phospho-L-histidine.</text>
        <dbReference type="EC" id="2.7.13.3"/>
    </reaction>
</comment>